<accession>A0A455BHR8</accession>
<evidence type="ECO:0000313" key="4">
    <source>
        <dbReference type="RefSeq" id="XP_028343501.1"/>
    </source>
</evidence>
<dbReference type="Pfam" id="PF07678">
    <property type="entry name" value="TED_complement"/>
    <property type="match status" value="1"/>
</dbReference>
<name>A0A455BHR8_PHYMC</name>
<dbReference type="PANTHER" id="PTHR11412:SF165">
    <property type="entry name" value="ALPHA-2-MACROGLOBULIN"/>
    <property type="match status" value="1"/>
</dbReference>
<dbReference type="RefSeq" id="XP_028343501.1">
    <property type="nucleotide sequence ID" value="XM_028487700.1"/>
</dbReference>
<dbReference type="GO" id="GO:0004866">
    <property type="term" value="F:endopeptidase inhibitor activity"/>
    <property type="evidence" value="ECO:0007669"/>
    <property type="project" value="TreeGrafter"/>
</dbReference>
<feature type="domain" description="Alpha-macroglobulin-like TED" evidence="2">
    <location>
        <begin position="2"/>
        <end position="134"/>
    </location>
</feature>
<dbReference type="PANTHER" id="PTHR11412">
    <property type="entry name" value="MACROGLOBULIN / COMPLEMENT"/>
    <property type="match status" value="1"/>
</dbReference>
<gene>
    <name evidence="4" type="primary">LOC114485899</name>
</gene>
<dbReference type="KEGG" id="pcad:114485899"/>
<evidence type="ECO:0000256" key="1">
    <source>
        <dbReference type="ARBA" id="ARBA00023157"/>
    </source>
</evidence>
<dbReference type="GO" id="GO:0002020">
    <property type="term" value="F:protease binding"/>
    <property type="evidence" value="ECO:0007669"/>
    <property type="project" value="TreeGrafter"/>
</dbReference>
<dbReference type="InterPro" id="IPR011626">
    <property type="entry name" value="Alpha-macroglobulin_TED"/>
</dbReference>
<dbReference type="GeneID" id="114485899"/>
<dbReference type="Gene3D" id="1.50.10.20">
    <property type="match status" value="1"/>
</dbReference>
<sequence length="140" mass="16044">MRNTQNLLQMPYGCGEQNMVLFAPNIYVLDYLNKTQQLTAEVKSKAIHYLNTGYQRQLLYRHYDGSYSTFGEQHGTNEGNTWLTAFVLKSFAQARTYIFIDEAHITEALNWLSQKQRDSGCFRSSGSLLNNAIKVKCSQS</sequence>
<evidence type="ECO:0000259" key="2">
    <source>
        <dbReference type="Pfam" id="PF07678"/>
    </source>
</evidence>
<dbReference type="InParanoid" id="A0A455BHR8"/>
<dbReference type="SUPFAM" id="SSF48239">
    <property type="entry name" value="Terpenoid cyclases/Protein prenyltransferases"/>
    <property type="match status" value="1"/>
</dbReference>
<dbReference type="Proteomes" id="UP000248484">
    <property type="component" value="Unplaced"/>
</dbReference>
<dbReference type="InterPro" id="IPR008930">
    <property type="entry name" value="Terpenoid_cyclase/PrenylTrfase"/>
</dbReference>
<reference evidence="4" key="1">
    <citation type="submission" date="2025-08" db="UniProtKB">
        <authorList>
            <consortium name="RefSeq"/>
        </authorList>
    </citation>
    <scope>IDENTIFICATION</scope>
    <source>
        <tissue evidence="4">Muscle</tissue>
    </source>
</reference>
<dbReference type="OrthoDB" id="9836577at2759"/>
<dbReference type="SMART" id="SM01419">
    <property type="entry name" value="Thiol-ester_cl"/>
    <property type="match status" value="1"/>
</dbReference>
<organism evidence="3 4">
    <name type="scientific">Physeter macrocephalus</name>
    <name type="common">Sperm whale</name>
    <name type="synonym">Physeter catodon</name>
    <dbReference type="NCBI Taxonomy" id="9755"/>
    <lineage>
        <taxon>Eukaryota</taxon>
        <taxon>Metazoa</taxon>
        <taxon>Chordata</taxon>
        <taxon>Craniata</taxon>
        <taxon>Vertebrata</taxon>
        <taxon>Euteleostomi</taxon>
        <taxon>Mammalia</taxon>
        <taxon>Eutheria</taxon>
        <taxon>Laurasiatheria</taxon>
        <taxon>Artiodactyla</taxon>
        <taxon>Whippomorpha</taxon>
        <taxon>Cetacea</taxon>
        <taxon>Odontoceti</taxon>
        <taxon>Physeteridae</taxon>
        <taxon>Physeter</taxon>
    </lineage>
</organism>
<keyword evidence="3" id="KW-1185">Reference proteome</keyword>
<dbReference type="PROSITE" id="PS00477">
    <property type="entry name" value="ALPHA_2_MACROGLOBULIN"/>
    <property type="match status" value="1"/>
</dbReference>
<evidence type="ECO:0000313" key="3">
    <source>
        <dbReference type="Proteomes" id="UP000248484"/>
    </source>
</evidence>
<dbReference type="GO" id="GO:0005615">
    <property type="term" value="C:extracellular space"/>
    <property type="evidence" value="ECO:0007669"/>
    <property type="project" value="InterPro"/>
</dbReference>
<dbReference type="InterPro" id="IPR047565">
    <property type="entry name" value="Alpha-macroglob_thiol-ester_cl"/>
</dbReference>
<dbReference type="InterPro" id="IPR019742">
    <property type="entry name" value="MacrogloblnA2_CS"/>
</dbReference>
<keyword evidence="1" id="KW-1015">Disulfide bond</keyword>
<dbReference type="InterPro" id="IPR050473">
    <property type="entry name" value="A2M/Complement_sys"/>
</dbReference>
<dbReference type="AlphaFoldDB" id="A0A455BHR8"/>
<protein>
    <submittedName>
        <fullName evidence="4">Alpha-2-macroglobulin-like</fullName>
    </submittedName>
</protein>
<proteinExistence type="predicted"/>